<dbReference type="CDD" id="cd06306">
    <property type="entry name" value="PBP1_TorT-like"/>
    <property type="match status" value="1"/>
</dbReference>
<evidence type="ECO:0000313" key="7">
    <source>
        <dbReference type="Proteomes" id="UP000254069"/>
    </source>
</evidence>
<accession>A0A379Z7J0</accession>
<proteinExistence type="inferred from homology"/>
<evidence type="ECO:0000256" key="3">
    <source>
        <dbReference type="ARBA" id="ARBA00022729"/>
    </source>
</evidence>
<dbReference type="Proteomes" id="UP000254069">
    <property type="component" value="Unassembled WGS sequence"/>
</dbReference>
<feature type="signal peptide" evidence="4">
    <location>
        <begin position="1"/>
        <end position="17"/>
    </location>
</feature>
<evidence type="ECO:0000313" key="6">
    <source>
        <dbReference type="EMBL" id="SUI56518.1"/>
    </source>
</evidence>
<dbReference type="NCBIfam" id="NF008185">
    <property type="entry name" value="PRK10936.1"/>
    <property type="match status" value="1"/>
</dbReference>
<dbReference type="InterPro" id="IPR028082">
    <property type="entry name" value="Peripla_BP_I"/>
</dbReference>
<evidence type="ECO:0000259" key="5">
    <source>
        <dbReference type="Pfam" id="PF13407"/>
    </source>
</evidence>
<feature type="chain" id="PRO_5016656635" evidence="4">
    <location>
        <begin position="18"/>
        <end position="340"/>
    </location>
</feature>
<dbReference type="RefSeq" id="WP_115389363.1">
    <property type="nucleotide sequence ID" value="NZ_JADZHC010000011.1"/>
</dbReference>
<name>A0A379Z7J0_9GAMM</name>
<dbReference type="GO" id="GO:0030246">
    <property type="term" value="F:carbohydrate binding"/>
    <property type="evidence" value="ECO:0007669"/>
    <property type="project" value="UniProtKB-ARBA"/>
</dbReference>
<dbReference type="Gene3D" id="3.40.50.2300">
    <property type="match status" value="2"/>
</dbReference>
<dbReference type="InterPro" id="IPR025997">
    <property type="entry name" value="SBP_2_dom"/>
</dbReference>
<keyword evidence="3 4" id="KW-0732">Signal</keyword>
<organism evidence="6 7">
    <name type="scientific">Shewanella algae</name>
    <dbReference type="NCBI Taxonomy" id="38313"/>
    <lineage>
        <taxon>Bacteria</taxon>
        <taxon>Pseudomonadati</taxon>
        <taxon>Pseudomonadota</taxon>
        <taxon>Gammaproteobacteria</taxon>
        <taxon>Alteromonadales</taxon>
        <taxon>Shewanellaceae</taxon>
        <taxon>Shewanella</taxon>
    </lineage>
</organism>
<dbReference type="GO" id="GO:0030313">
    <property type="term" value="C:cell envelope"/>
    <property type="evidence" value="ECO:0007669"/>
    <property type="project" value="UniProtKB-SubCell"/>
</dbReference>
<protein>
    <submittedName>
        <fullName evidence="6">Periplasmic protein torT</fullName>
    </submittedName>
</protein>
<comment type="similarity">
    <text evidence="2">Belongs to the bacterial solute-binding protein 2 family.</text>
</comment>
<feature type="domain" description="Periplasmic binding protein" evidence="5">
    <location>
        <begin position="47"/>
        <end position="292"/>
    </location>
</feature>
<dbReference type="Pfam" id="PF13407">
    <property type="entry name" value="Peripla_BP_4"/>
    <property type="match status" value="1"/>
</dbReference>
<dbReference type="EMBL" id="UGYO01000001">
    <property type="protein sequence ID" value="SUI56518.1"/>
    <property type="molecule type" value="Genomic_DNA"/>
</dbReference>
<dbReference type="PANTHER" id="PTHR46847:SF1">
    <property type="entry name" value="D-ALLOSE-BINDING PERIPLASMIC PROTEIN-RELATED"/>
    <property type="match status" value="1"/>
</dbReference>
<sequence length="340" mass="37307">MKYLLCSLLLLVFPATATWYPVKVRADGEAQLYKPLVRANKAWRLCALLPHGKDHYWWGVAWGLAEEADRLGVEIGIYDAGGYTEAERQLRQLDECEARGAQGYILAAVSAELFNAELPRLRAKDAKVVDLVNGINSNQVDSRSLVSFVDMTQAAVQYLFAASGRQDFSLAWFPGPSGAGWVMDAELGLKQGLSGSQVELIEGGYGVTETFVQADLVRALTRRFQADYLLGNAVAATVAARMFPGRVLAFYSNPQTMALVEQGKLMATVTDLPVLQARISVDLAVRLLQGEKVPGRVSPEIRVVTPQNISELDMSQTLPPEGQWMTYRELSKLEGAKPDP</sequence>
<comment type="subcellular location">
    <subcellularLocation>
        <location evidence="1">Cell envelope</location>
    </subcellularLocation>
</comment>
<dbReference type="AlphaFoldDB" id="A0A379Z7J0"/>
<keyword evidence="7" id="KW-1185">Reference proteome</keyword>
<evidence type="ECO:0000256" key="1">
    <source>
        <dbReference type="ARBA" id="ARBA00004196"/>
    </source>
</evidence>
<dbReference type="SUPFAM" id="SSF53822">
    <property type="entry name" value="Periplasmic binding protein-like I"/>
    <property type="match status" value="1"/>
</dbReference>
<reference evidence="6 7" key="1">
    <citation type="submission" date="2018-06" db="EMBL/GenBank/DDBJ databases">
        <authorList>
            <consortium name="Pathogen Informatics"/>
            <person name="Doyle S."/>
        </authorList>
    </citation>
    <scope>NUCLEOTIDE SEQUENCE [LARGE SCALE GENOMIC DNA]</scope>
    <source>
        <strain evidence="6 7">NCTC10738</strain>
    </source>
</reference>
<gene>
    <name evidence="6" type="primary">torT_2</name>
    <name evidence="6" type="ORF">NCTC10738_01164</name>
</gene>
<evidence type="ECO:0000256" key="2">
    <source>
        <dbReference type="ARBA" id="ARBA00007639"/>
    </source>
</evidence>
<dbReference type="PANTHER" id="PTHR46847">
    <property type="entry name" value="D-ALLOSE-BINDING PERIPLASMIC PROTEIN-RELATED"/>
    <property type="match status" value="1"/>
</dbReference>
<dbReference type="GO" id="GO:0055085">
    <property type="term" value="P:transmembrane transport"/>
    <property type="evidence" value="ECO:0007669"/>
    <property type="project" value="UniProtKB-ARBA"/>
</dbReference>
<evidence type="ECO:0000256" key="4">
    <source>
        <dbReference type="SAM" id="SignalP"/>
    </source>
</evidence>